<keyword evidence="2" id="KW-0132">Cell division</keyword>
<dbReference type="FunFam" id="1.10.472.10:FF:000010">
    <property type="entry name" value="G1/S-specific cyclin Cln1"/>
    <property type="match status" value="1"/>
</dbReference>
<dbReference type="InterPro" id="IPR006671">
    <property type="entry name" value="Cyclin_N"/>
</dbReference>
<evidence type="ECO:0000256" key="2">
    <source>
        <dbReference type="ARBA" id="ARBA00022618"/>
    </source>
</evidence>
<feature type="domain" description="Cyclin-like" evidence="6">
    <location>
        <begin position="114"/>
        <end position="200"/>
    </location>
</feature>
<dbReference type="GO" id="GO:0000307">
    <property type="term" value="C:cyclin-dependent protein kinase holoenzyme complex"/>
    <property type="evidence" value="ECO:0007669"/>
    <property type="project" value="EnsemblFungi"/>
</dbReference>
<evidence type="ECO:0000256" key="4">
    <source>
        <dbReference type="ARBA" id="ARBA00023306"/>
    </source>
</evidence>
<dbReference type="OMA" id="FIMYCHT"/>
<name>G0V767_NAUCA</name>
<sequence>MALSSIHFKTQPTRPYLRDDSINIPSTTKNTIANGYPNMMMLSHTRKQNATRMARNPILMKRELQCHHRAISEYSIDQLNHLIRLEESKAFQSSFERFNSQPQINLKMRALIFDFIMYCHTRLNLSSSTLFLTFNILDVYASKFIVKSCNYQLLALTALWISSKYWEVKSHATTLKVLQSLCCNQYSIQQFKEMELHILKSFNWSVCSAPTYDSFIDMILFQDKSNIALNVNEIKLGALMLCELCSFDESISLSYDTQLIANVAVKLITLALNFKNLSQWQNFNLLVDQDDILAGNTNKQIFNDLLNLVCDEERYPSSFKFKYTKTQNNTVRNNSITHSIAPKIFDSLKKYQAQIQLDEFYKCCELDLNFMDVFGSDNYNETNVDLNTINDLHSQYSRKTSIGSVVLNNSFKRPSLPTPFASPDKAPNIFASTTPDSLFSNSSSTSSTTSSVMPLEKQTLSYPIPIPAISSMLPLTPTTPSILVQNKLKFTNDSRRPSMFPRKSVDSVSFVKTHHKRSSSSMDIDFTEEERGLKRVYNK</sequence>
<evidence type="ECO:0000313" key="7">
    <source>
        <dbReference type="EMBL" id="CCC67315.1"/>
    </source>
</evidence>
<dbReference type="HOGENOM" id="CLU_033561_1_0_1"/>
<keyword evidence="3 5" id="KW-0195">Cyclin</keyword>
<dbReference type="GO" id="GO:0007089">
    <property type="term" value="P:traversing start control point of mitotic cell cycle"/>
    <property type="evidence" value="ECO:0007669"/>
    <property type="project" value="EnsemblFungi"/>
</dbReference>
<dbReference type="RefSeq" id="XP_003673696.1">
    <property type="nucleotide sequence ID" value="XM_003673648.1"/>
</dbReference>
<dbReference type="GO" id="GO:0042144">
    <property type="term" value="P:vacuole fusion, non-autophagic"/>
    <property type="evidence" value="ECO:0007669"/>
    <property type="project" value="EnsemblFungi"/>
</dbReference>
<reference evidence="8" key="1">
    <citation type="journal article" date="2011" name="Proc. Natl. Acad. Sci. U.S.A.">
        <title>Evolutionary erosion of yeast sex chromosomes by mating-type switching accidents.</title>
        <authorList>
            <person name="Gordon J.L."/>
            <person name="Armisen D."/>
            <person name="Proux-Wera E."/>
            <person name="Oheigeartaigh S.S."/>
            <person name="Byrne K.P."/>
            <person name="Wolfe K.H."/>
        </authorList>
    </citation>
    <scope>NUCLEOTIDE SEQUENCE [LARGE SCALE GENOMIC DNA]</scope>
    <source>
        <strain evidence="8">ATCC 76901 / BCRC 22586 / CBS 4309 / NBRC 1992 / NRRL Y-12630</strain>
    </source>
</reference>
<dbReference type="GO" id="GO:0005634">
    <property type="term" value="C:nucleus"/>
    <property type="evidence" value="ECO:0007669"/>
    <property type="project" value="EnsemblFungi"/>
</dbReference>
<dbReference type="OrthoDB" id="5590282at2759"/>
<organism evidence="7 8">
    <name type="scientific">Naumovozyma castellii</name>
    <name type="common">Yeast</name>
    <name type="synonym">Saccharomyces castellii</name>
    <dbReference type="NCBI Taxonomy" id="27288"/>
    <lineage>
        <taxon>Eukaryota</taxon>
        <taxon>Fungi</taxon>
        <taxon>Dikarya</taxon>
        <taxon>Ascomycota</taxon>
        <taxon>Saccharomycotina</taxon>
        <taxon>Saccharomycetes</taxon>
        <taxon>Saccharomycetales</taxon>
        <taxon>Saccharomycetaceae</taxon>
        <taxon>Naumovozyma</taxon>
    </lineage>
</organism>
<dbReference type="GeneID" id="96900794"/>
<dbReference type="GO" id="GO:0006357">
    <property type="term" value="P:regulation of transcription by RNA polymerase II"/>
    <property type="evidence" value="ECO:0007669"/>
    <property type="project" value="EnsemblFungi"/>
</dbReference>
<evidence type="ECO:0000256" key="3">
    <source>
        <dbReference type="ARBA" id="ARBA00023127"/>
    </source>
</evidence>
<dbReference type="GO" id="GO:0016538">
    <property type="term" value="F:cyclin-dependent protein serine/threonine kinase regulator activity"/>
    <property type="evidence" value="ECO:0007669"/>
    <property type="project" value="EnsemblFungi"/>
</dbReference>
<dbReference type="Proteomes" id="UP000001640">
    <property type="component" value="Chromosome 1"/>
</dbReference>
<reference key="2">
    <citation type="submission" date="2011-08" db="EMBL/GenBank/DDBJ databases">
        <title>Genome sequence of Naumovozyma castellii.</title>
        <authorList>
            <person name="Gordon J.L."/>
            <person name="Armisen D."/>
            <person name="Proux-Wera E."/>
            <person name="OhEigeartaigh S.S."/>
            <person name="Byrne K.P."/>
            <person name="Wolfe K.H."/>
        </authorList>
    </citation>
    <scope>NUCLEOTIDE SEQUENCE</scope>
    <source>
        <strain>Type strain:CBS 4309</strain>
    </source>
</reference>
<dbReference type="InterPro" id="IPR013763">
    <property type="entry name" value="Cyclin-like_dom"/>
</dbReference>
<dbReference type="EMBL" id="HE576752">
    <property type="protein sequence ID" value="CCC67315.1"/>
    <property type="molecule type" value="Genomic_DNA"/>
</dbReference>
<dbReference type="GO" id="GO:0000082">
    <property type="term" value="P:G1/S transition of mitotic cell cycle"/>
    <property type="evidence" value="ECO:0007669"/>
    <property type="project" value="EnsemblFungi"/>
</dbReference>
<evidence type="ECO:0000256" key="5">
    <source>
        <dbReference type="RuleBase" id="RU000383"/>
    </source>
</evidence>
<dbReference type="PANTHER" id="PTHR10177">
    <property type="entry name" value="CYCLINS"/>
    <property type="match status" value="1"/>
</dbReference>
<dbReference type="Pfam" id="PF00134">
    <property type="entry name" value="Cyclin_N"/>
    <property type="match status" value="1"/>
</dbReference>
<dbReference type="GO" id="GO:0051301">
    <property type="term" value="P:cell division"/>
    <property type="evidence" value="ECO:0007669"/>
    <property type="project" value="UniProtKB-KW"/>
</dbReference>
<dbReference type="CDD" id="cd20559">
    <property type="entry name" value="CYCLIN_ScCLN_like"/>
    <property type="match status" value="1"/>
</dbReference>
<dbReference type="SUPFAM" id="SSF47954">
    <property type="entry name" value="Cyclin-like"/>
    <property type="match status" value="1"/>
</dbReference>
<dbReference type="AlphaFoldDB" id="G0V767"/>
<comment type="similarity">
    <text evidence="1 5">Belongs to the cyclin family.</text>
</comment>
<dbReference type="SMART" id="SM00385">
    <property type="entry name" value="CYCLIN"/>
    <property type="match status" value="1"/>
</dbReference>
<dbReference type="KEGG" id="ncs:NCAS_0A07570"/>
<dbReference type="InterPro" id="IPR036915">
    <property type="entry name" value="Cyclin-like_sf"/>
</dbReference>
<dbReference type="Gene3D" id="1.10.472.10">
    <property type="entry name" value="Cyclin-like"/>
    <property type="match status" value="1"/>
</dbReference>
<gene>
    <name evidence="7" type="primary">NCAS0A07570</name>
    <name evidence="7" type="ordered locus">NCAS_0A07570</name>
</gene>
<dbReference type="FunCoup" id="G0V767">
    <property type="interactions" value="279"/>
</dbReference>
<accession>G0V767</accession>
<keyword evidence="4" id="KW-0131">Cell cycle</keyword>
<dbReference type="STRING" id="1064592.G0V767"/>
<evidence type="ECO:0000313" key="8">
    <source>
        <dbReference type="Proteomes" id="UP000001640"/>
    </source>
</evidence>
<proteinExistence type="inferred from homology"/>
<keyword evidence="8" id="KW-1185">Reference proteome</keyword>
<dbReference type="eggNOG" id="KOG0653">
    <property type="taxonomic scope" value="Eukaryota"/>
</dbReference>
<evidence type="ECO:0000256" key="1">
    <source>
        <dbReference type="ARBA" id="ARBA00008742"/>
    </source>
</evidence>
<protein>
    <recommendedName>
        <fullName evidence="6">Cyclin-like domain-containing protein</fullName>
    </recommendedName>
</protein>
<dbReference type="InParanoid" id="G0V767"/>
<dbReference type="InterPro" id="IPR039361">
    <property type="entry name" value="Cyclin"/>
</dbReference>
<evidence type="ECO:0000259" key="6">
    <source>
        <dbReference type="SMART" id="SM00385"/>
    </source>
</evidence>